<evidence type="ECO:0000256" key="1">
    <source>
        <dbReference type="SAM" id="SignalP"/>
    </source>
</evidence>
<evidence type="ECO:0000313" key="5">
    <source>
        <dbReference type="EMBL" id="KAK9736002.1"/>
    </source>
</evidence>
<feature type="domain" description="Alpha-L-arabinofuranosidase B arabinose-binding" evidence="2">
    <location>
        <begin position="735"/>
        <end position="842"/>
    </location>
</feature>
<protein>
    <submittedName>
        <fullName evidence="5">Uncharacterized protein</fullName>
    </submittedName>
</protein>
<dbReference type="GO" id="GO:0046373">
    <property type="term" value="P:L-arabinose metabolic process"/>
    <property type="evidence" value="ECO:0007669"/>
    <property type="project" value="InterPro"/>
</dbReference>
<dbReference type="Pfam" id="PF07944">
    <property type="entry name" value="Beta-AFase-like_GH127_cat"/>
    <property type="match status" value="1"/>
</dbReference>
<evidence type="ECO:0000259" key="4">
    <source>
        <dbReference type="Pfam" id="PF20736"/>
    </source>
</evidence>
<dbReference type="InterPro" id="IPR036195">
    <property type="entry name" value="AbfB_ABD_sf"/>
</dbReference>
<dbReference type="InterPro" id="IPR049046">
    <property type="entry name" value="Beta-AFase-like_GH127_middle"/>
</dbReference>
<dbReference type="GO" id="GO:0046556">
    <property type="term" value="F:alpha-L-arabinofuranosidase activity"/>
    <property type="evidence" value="ECO:0007669"/>
    <property type="project" value="InterPro"/>
</dbReference>
<dbReference type="SUPFAM" id="SSF48208">
    <property type="entry name" value="Six-hairpin glycosidases"/>
    <property type="match status" value="1"/>
</dbReference>
<dbReference type="Pfam" id="PF20736">
    <property type="entry name" value="Glyco_hydro127M"/>
    <property type="match status" value="1"/>
</dbReference>
<keyword evidence="1" id="KW-0732">Signal</keyword>
<dbReference type="InterPro" id="IPR012878">
    <property type="entry name" value="Beta-AFase-like_GH127_cat"/>
</dbReference>
<gene>
    <name evidence="5" type="ORF">RND81_04G243900</name>
</gene>
<dbReference type="InterPro" id="IPR007934">
    <property type="entry name" value="AbfB_ABD"/>
</dbReference>
<feature type="signal peptide" evidence="1">
    <location>
        <begin position="1"/>
        <end position="29"/>
    </location>
</feature>
<dbReference type="Proteomes" id="UP001443914">
    <property type="component" value="Unassembled WGS sequence"/>
</dbReference>
<evidence type="ECO:0000259" key="2">
    <source>
        <dbReference type="Pfam" id="PF05270"/>
    </source>
</evidence>
<evidence type="ECO:0000259" key="3">
    <source>
        <dbReference type="Pfam" id="PF07944"/>
    </source>
</evidence>
<dbReference type="PANTHER" id="PTHR31151">
    <property type="entry name" value="PROLINE-TRNA LIGASE (DUF1680)"/>
    <property type="match status" value="1"/>
</dbReference>
<dbReference type="SUPFAM" id="SSF110221">
    <property type="entry name" value="AbfB domain"/>
    <property type="match status" value="1"/>
</dbReference>
<dbReference type="EMBL" id="JBDFQZ010000004">
    <property type="protein sequence ID" value="KAK9736002.1"/>
    <property type="molecule type" value="Genomic_DNA"/>
</dbReference>
<feature type="chain" id="PRO_5043844774" evidence="1">
    <location>
        <begin position="30"/>
        <end position="865"/>
    </location>
</feature>
<proteinExistence type="predicted"/>
<feature type="domain" description="Non-reducing end beta-L-arabinofuranosidase-like GH127 middle" evidence="4">
    <location>
        <begin position="509"/>
        <end position="607"/>
    </location>
</feature>
<evidence type="ECO:0000313" key="6">
    <source>
        <dbReference type="Proteomes" id="UP001443914"/>
    </source>
</evidence>
<keyword evidence="6" id="KW-1185">Reference proteome</keyword>
<dbReference type="InterPro" id="IPR008928">
    <property type="entry name" value="6-hairpin_glycosidase_sf"/>
</dbReference>
<sequence length="865" mass="96795">MTKNMKDLSLVILVLVISWFNVHEIGVEAGEKCTDHNYGPFQSHTLRAELATTVDRKWKEDMYAKYQLTMAEFSVSNVTGMLQRLDGRGSVNGDLKVTGSNPPAPFLKEVSLHDVRLDPNSLYGKKQQATLEYLLMFDVDGLAYTFRNNSGLPHPGRPYGGWEAPGFPLRGHFIGHYLSASAKMWASTHNETLRQTMTELVSALKECQDEIGTGYLSAFPTEYFDRVEALATVWAPYYTVHKIMAGLLDQYVFANNEDALKILNRMVDYFYDRIKNVINVYGIERHYNSLNEEFGGMNDLLYQLYRITLNPKHLELAHLFDKPCFLGILAMQEDNIASLHSNTHIPIVVGAQMRYEILGEELYKIIGTYFMNIVNSTHGYATGGTSVREHWADPKRVANDILVETEESCTTYNMLKVSRNMFRWTKDAKHADYYERALTNGVIGILRGTEPGRMIYMLPLGHGVSKGKSLHGWGTPFDSFWCCYGTGIESFSKLGDSIYFEEDAQTPRLFVIQYIPSSYNWRSAGLVVNQTVNNVVSWNQQLQVSFTVSPTEGAKKSTLNFRIPAWSYSKGAKAALNRQPLSLPSPGKFLSITRNWTSGDEITLVLPFGLRAETIQDDRTAFASLQAILYGPYLLAGLSDGDFNIKTGPKKSLSDWITPIPSTYNDQLISLSQGTENSTTLYLSNSNNSLIMESASQAYNNSYVHATFRLVSQDGSSLGNISSNKTGELVMLEPVDMPGMVIAHREKNSGITVVSQGSGKLRDDTDYVFKLTNGLNGKNGTISLESATQAGCYVRNSGQNVVLGCKSGVSDPKWDDDEVSFVSTKGLKRYHPISFTAKGVDRSYVLEPIYSFQNEYYNVYFNITS</sequence>
<dbReference type="AlphaFoldDB" id="A0AAW1LGQ8"/>
<feature type="domain" description="Non-reducing end beta-L-arabinofuranosidase-like GH127 catalytic" evidence="3">
    <location>
        <begin position="114"/>
        <end position="496"/>
    </location>
</feature>
<organism evidence="5 6">
    <name type="scientific">Saponaria officinalis</name>
    <name type="common">Common soapwort</name>
    <name type="synonym">Lychnis saponaria</name>
    <dbReference type="NCBI Taxonomy" id="3572"/>
    <lineage>
        <taxon>Eukaryota</taxon>
        <taxon>Viridiplantae</taxon>
        <taxon>Streptophyta</taxon>
        <taxon>Embryophyta</taxon>
        <taxon>Tracheophyta</taxon>
        <taxon>Spermatophyta</taxon>
        <taxon>Magnoliopsida</taxon>
        <taxon>eudicotyledons</taxon>
        <taxon>Gunneridae</taxon>
        <taxon>Pentapetalae</taxon>
        <taxon>Caryophyllales</taxon>
        <taxon>Caryophyllaceae</taxon>
        <taxon>Caryophylleae</taxon>
        <taxon>Saponaria</taxon>
    </lineage>
</organism>
<comment type="caution">
    <text evidence="5">The sequence shown here is derived from an EMBL/GenBank/DDBJ whole genome shotgun (WGS) entry which is preliminary data.</text>
</comment>
<dbReference type="PANTHER" id="PTHR31151:SF0">
    <property type="entry name" value="PROLINE-TRNA LIGASE (DUF1680)"/>
    <property type="match status" value="1"/>
</dbReference>
<accession>A0AAW1LGQ8</accession>
<dbReference type="Pfam" id="PF05270">
    <property type="entry name" value="AbfB"/>
    <property type="match status" value="1"/>
</dbReference>
<reference evidence="5" key="1">
    <citation type="submission" date="2024-03" db="EMBL/GenBank/DDBJ databases">
        <title>WGS assembly of Saponaria officinalis var. Norfolk2.</title>
        <authorList>
            <person name="Jenkins J."/>
            <person name="Shu S."/>
            <person name="Grimwood J."/>
            <person name="Barry K."/>
            <person name="Goodstein D."/>
            <person name="Schmutz J."/>
            <person name="Leebens-Mack J."/>
            <person name="Osbourn A."/>
        </authorList>
    </citation>
    <scope>NUCLEOTIDE SEQUENCE [LARGE SCALE GENOMIC DNA]</scope>
    <source>
        <strain evidence="5">JIC</strain>
    </source>
</reference>
<dbReference type="Gene3D" id="2.80.10.50">
    <property type="match status" value="1"/>
</dbReference>
<name>A0AAW1LGQ8_SAPOF</name>